<proteinExistence type="inferred from homology"/>
<accession>A0AA47MYA6</accession>
<dbReference type="Pfam" id="PF13359">
    <property type="entry name" value="DDE_Tnp_4"/>
    <property type="match status" value="1"/>
</dbReference>
<keyword evidence="7" id="KW-0539">Nucleus</keyword>
<dbReference type="InterPro" id="IPR027806">
    <property type="entry name" value="HARBI1_dom"/>
</dbReference>
<evidence type="ECO:0000256" key="4">
    <source>
        <dbReference type="ARBA" id="ARBA00022722"/>
    </source>
</evidence>
<sequence length="227" mass="25668">MFVVFPRFLPTQTVKEGFYQLAGFLKLIGAIDCTHVPINAPLGEHEADFVNRTSTHSINVQKCRFQMTCDHQLMVTSVDAKWPGSVHNSRIFRESTLCQQFLQCRYDGIIVGDRGYACMKFLMTLYGDPQTPSEARFNRALSTCRVRIEMTFGVIKSRFNCLRGLRVMPERASQIITECVVLHNIATIRKERTPHVLLVADDVVDPMTIDHPTGVAVRQAITTQSFG</sequence>
<gene>
    <name evidence="9" type="primary">harbi1_21</name>
    <name evidence="9" type="ORF">N1851_011708</name>
</gene>
<feature type="domain" description="DDE Tnp4" evidence="8">
    <location>
        <begin position="31"/>
        <end position="184"/>
    </location>
</feature>
<evidence type="ECO:0000313" key="10">
    <source>
        <dbReference type="Proteomes" id="UP001174136"/>
    </source>
</evidence>
<comment type="similarity">
    <text evidence="3">Belongs to the HARBI1 family.</text>
</comment>
<organism evidence="9 10">
    <name type="scientific">Merluccius polli</name>
    <name type="common">Benguela hake</name>
    <name type="synonym">Merluccius cadenati</name>
    <dbReference type="NCBI Taxonomy" id="89951"/>
    <lineage>
        <taxon>Eukaryota</taxon>
        <taxon>Metazoa</taxon>
        <taxon>Chordata</taxon>
        <taxon>Craniata</taxon>
        <taxon>Vertebrata</taxon>
        <taxon>Euteleostomi</taxon>
        <taxon>Actinopterygii</taxon>
        <taxon>Neopterygii</taxon>
        <taxon>Teleostei</taxon>
        <taxon>Neoteleostei</taxon>
        <taxon>Acanthomorphata</taxon>
        <taxon>Zeiogadaria</taxon>
        <taxon>Gadariae</taxon>
        <taxon>Gadiformes</taxon>
        <taxon>Gadoidei</taxon>
        <taxon>Merlucciidae</taxon>
        <taxon>Merluccius</taxon>
    </lineage>
</organism>
<dbReference type="EMBL" id="JAOPHQ010002046">
    <property type="protein sequence ID" value="KAK0148314.1"/>
    <property type="molecule type" value="Genomic_DNA"/>
</dbReference>
<evidence type="ECO:0000256" key="1">
    <source>
        <dbReference type="ARBA" id="ARBA00001968"/>
    </source>
</evidence>
<dbReference type="AlphaFoldDB" id="A0AA47MYA6"/>
<dbReference type="InterPro" id="IPR045249">
    <property type="entry name" value="HARBI1-like"/>
</dbReference>
<evidence type="ECO:0000256" key="6">
    <source>
        <dbReference type="ARBA" id="ARBA00022801"/>
    </source>
</evidence>
<name>A0AA47MYA6_MERPO</name>
<evidence type="ECO:0000259" key="8">
    <source>
        <dbReference type="Pfam" id="PF13359"/>
    </source>
</evidence>
<evidence type="ECO:0000256" key="5">
    <source>
        <dbReference type="ARBA" id="ARBA00022723"/>
    </source>
</evidence>
<dbReference type="GO" id="GO:0016787">
    <property type="term" value="F:hydrolase activity"/>
    <property type="evidence" value="ECO:0007669"/>
    <property type="project" value="UniProtKB-KW"/>
</dbReference>
<dbReference type="PANTHER" id="PTHR22930">
    <property type="match status" value="1"/>
</dbReference>
<dbReference type="Proteomes" id="UP001174136">
    <property type="component" value="Unassembled WGS sequence"/>
</dbReference>
<protein>
    <submittedName>
        <fullName evidence="9">Nuclease HARBI1</fullName>
    </submittedName>
</protein>
<keyword evidence="10" id="KW-1185">Reference proteome</keyword>
<comment type="caution">
    <text evidence="9">The sequence shown here is derived from an EMBL/GenBank/DDBJ whole genome shotgun (WGS) entry which is preliminary data.</text>
</comment>
<evidence type="ECO:0000256" key="7">
    <source>
        <dbReference type="ARBA" id="ARBA00023242"/>
    </source>
</evidence>
<dbReference type="GO" id="GO:0005634">
    <property type="term" value="C:nucleus"/>
    <property type="evidence" value="ECO:0007669"/>
    <property type="project" value="UniProtKB-SubCell"/>
</dbReference>
<evidence type="ECO:0000256" key="2">
    <source>
        <dbReference type="ARBA" id="ARBA00004123"/>
    </source>
</evidence>
<evidence type="ECO:0000313" key="9">
    <source>
        <dbReference type="EMBL" id="KAK0148314.1"/>
    </source>
</evidence>
<keyword evidence="4" id="KW-0540">Nuclease</keyword>
<evidence type="ECO:0000256" key="3">
    <source>
        <dbReference type="ARBA" id="ARBA00006958"/>
    </source>
</evidence>
<dbReference type="PANTHER" id="PTHR22930:SF267">
    <property type="entry name" value="NUCLEASE HARBI1-RELATED"/>
    <property type="match status" value="1"/>
</dbReference>
<comment type="subcellular location">
    <subcellularLocation>
        <location evidence="2">Nucleus</location>
    </subcellularLocation>
</comment>
<dbReference type="GO" id="GO:0004518">
    <property type="term" value="F:nuclease activity"/>
    <property type="evidence" value="ECO:0007669"/>
    <property type="project" value="UniProtKB-KW"/>
</dbReference>
<keyword evidence="5" id="KW-0479">Metal-binding</keyword>
<reference evidence="9" key="1">
    <citation type="journal article" date="2023" name="Front. Mar. Sci.">
        <title>A new Merluccius polli reference genome to investigate the effects of global change in West African waters.</title>
        <authorList>
            <person name="Mateo J.L."/>
            <person name="Blanco-Fernandez C."/>
            <person name="Garcia-Vazquez E."/>
            <person name="Machado-Schiaffino G."/>
        </authorList>
    </citation>
    <scope>NUCLEOTIDE SEQUENCE</scope>
    <source>
        <strain evidence="9">C29</strain>
        <tissue evidence="9">Fin</tissue>
    </source>
</reference>
<keyword evidence="6" id="KW-0378">Hydrolase</keyword>
<dbReference type="GO" id="GO:0046872">
    <property type="term" value="F:metal ion binding"/>
    <property type="evidence" value="ECO:0007669"/>
    <property type="project" value="UniProtKB-KW"/>
</dbReference>
<comment type="cofactor">
    <cofactor evidence="1">
        <name>a divalent metal cation</name>
        <dbReference type="ChEBI" id="CHEBI:60240"/>
    </cofactor>
</comment>